<dbReference type="AlphaFoldDB" id="A0A221NS48"/>
<dbReference type="Proteomes" id="UP000031501">
    <property type="component" value="Chromosome"/>
</dbReference>
<name>A0A221NS48_9ACTN</name>
<gene>
    <name evidence="1" type="ORF">LK07_00915</name>
</gene>
<dbReference type="EMBL" id="CP022433">
    <property type="protein sequence ID" value="ASN22823.1"/>
    <property type="molecule type" value="Genomic_DNA"/>
</dbReference>
<accession>A0A221NS48</accession>
<reference evidence="1 2" key="1">
    <citation type="submission" date="2017-07" db="EMBL/GenBank/DDBJ databases">
        <title>Genome sequence of Streptomyces pluripotens MUSC 137T.</title>
        <authorList>
            <person name="Ser H.-L."/>
            <person name="Lee L.-H."/>
        </authorList>
    </citation>
    <scope>NUCLEOTIDE SEQUENCE [LARGE SCALE GENOMIC DNA]</scope>
    <source>
        <strain evidence="1 2">MUSC 137</strain>
    </source>
</reference>
<dbReference type="Gene3D" id="2.30.110.10">
    <property type="entry name" value="Electron Transport, Fmn-binding Protein, Chain A"/>
    <property type="match status" value="1"/>
</dbReference>
<evidence type="ECO:0008006" key="3">
    <source>
        <dbReference type="Google" id="ProtNLM"/>
    </source>
</evidence>
<organism evidence="1 2">
    <name type="scientific">Streptomyces pluripotens</name>
    <dbReference type="NCBI Taxonomy" id="1355015"/>
    <lineage>
        <taxon>Bacteria</taxon>
        <taxon>Bacillati</taxon>
        <taxon>Actinomycetota</taxon>
        <taxon>Actinomycetes</taxon>
        <taxon>Kitasatosporales</taxon>
        <taxon>Streptomycetaceae</taxon>
        <taxon>Streptomyces</taxon>
    </lineage>
</organism>
<dbReference type="RefSeq" id="WP_039657323.1">
    <property type="nucleotide sequence ID" value="NZ_CP022433.1"/>
</dbReference>
<evidence type="ECO:0000313" key="1">
    <source>
        <dbReference type="EMBL" id="ASN22823.1"/>
    </source>
</evidence>
<dbReference type="InterPro" id="IPR012349">
    <property type="entry name" value="Split_barrel_FMN-bd"/>
</dbReference>
<evidence type="ECO:0000313" key="2">
    <source>
        <dbReference type="Proteomes" id="UP000031501"/>
    </source>
</evidence>
<proteinExistence type="predicted"/>
<dbReference type="Pfam" id="PF12900">
    <property type="entry name" value="Pyridox_ox_2"/>
    <property type="match status" value="1"/>
</dbReference>
<dbReference type="SUPFAM" id="SSF50475">
    <property type="entry name" value="FMN-binding split barrel"/>
    <property type="match status" value="1"/>
</dbReference>
<keyword evidence="2" id="KW-1185">Reference proteome</keyword>
<dbReference type="InterPro" id="IPR024747">
    <property type="entry name" value="Pyridox_Oxase-rel"/>
</dbReference>
<protein>
    <recommendedName>
        <fullName evidence="3">Pyridoxamine 5'-phosphate oxidase family protein</fullName>
    </recommendedName>
</protein>
<sequence length="137" mass="14734">MTPLPTALRMTEVSGAEAVWLLEGSSLGRLAYVRRQQADVRPARHVWEYGHLVVRASVPAAAVSAGATYQVDEVCVASGTGWTVTAAGPVDVIADPDEAAHYHRTLPGLVHGPHDTLIRIRPQSVTGFRITRDGESR</sequence>